<dbReference type="GO" id="GO:0016646">
    <property type="term" value="F:oxidoreductase activity, acting on the CH-NH group of donors, NAD or NADP as acceptor"/>
    <property type="evidence" value="ECO:0007669"/>
    <property type="project" value="UniProtKB-ARBA"/>
</dbReference>
<evidence type="ECO:0000256" key="3">
    <source>
        <dbReference type="ARBA" id="ARBA00038054"/>
    </source>
</evidence>
<protein>
    <submittedName>
        <fullName evidence="5">Flavin reductase domain protein FMN-binding</fullName>
    </submittedName>
</protein>
<dbReference type="Proteomes" id="UP000054260">
    <property type="component" value="Unassembled WGS sequence"/>
</dbReference>
<dbReference type="InterPro" id="IPR012349">
    <property type="entry name" value="Split_barrel_FMN-bd"/>
</dbReference>
<dbReference type="SUPFAM" id="SSF50475">
    <property type="entry name" value="FMN-binding split barrel"/>
    <property type="match status" value="1"/>
</dbReference>
<evidence type="ECO:0000313" key="6">
    <source>
        <dbReference type="EMBL" id="KUK90889.1"/>
    </source>
</evidence>
<dbReference type="Gene3D" id="2.30.110.10">
    <property type="entry name" value="Electron Transport, Fmn-binding Protein, Chain A"/>
    <property type="match status" value="1"/>
</dbReference>
<dbReference type="Proteomes" id="UP000055014">
    <property type="component" value="Unassembled WGS sequence"/>
</dbReference>
<gene>
    <name evidence="5" type="ORF">XD86_0081</name>
    <name evidence="6" type="ORF">XE02_0314</name>
</gene>
<dbReference type="PATRIC" id="fig|1236046.5.peg.1359"/>
<dbReference type="Pfam" id="PF01613">
    <property type="entry name" value="Flavin_Reduct"/>
    <property type="match status" value="1"/>
</dbReference>
<dbReference type="AlphaFoldDB" id="A0A101H1D2"/>
<dbReference type="InterPro" id="IPR052174">
    <property type="entry name" value="Flavoredoxin"/>
</dbReference>
<proteinExistence type="inferred from homology"/>
<evidence type="ECO:0000256" key="2">
    <source>
        <dbReference type="ARBA" id="ARBA00022630"/>
    </source>
</evidence>
<dbReference type="PANTHER" id="PTHR43567">
    <property type="entry name" value="FLAVOREDOXIN-RELATED-RELATED"/>
    <property type="match status" value="1"/>
</dbReference>
<evidence type="ECO:0000256" key="1">
    <source>
        <dbReference type="ARBA" id="ARBA00001917"/>
    </source>
</evidence>
<evidence type="ECO:0000313" key="8">
    <source>
        <dbReference type="Proteomes" id="UP000055014"/>
    </source>
</evidence>
<keyword evidence="2" id="KW-0285">Flavoprotein</keyword>
<evidence type="ECO:0000313" key="7">
    <source>
        <dbReference type="Proteomes" id="UP000054260"/>
    </source>
</evidence>
<feature type="domain" description="Flavin reductase like" evidence="4">
    <location>
        <begin position="13"/>
        <end position="152"/>
    </location>
</feature>
<evidence type="ECO:0000313" key="5">
    <source>
        <dbReference type="EMBL" id="KUK68571.1"/>
    </source>
</evidence>
<dbReference type="PANTHER" id="PTHR43567:SF1">
    <property type="entry name" value="FLAVOREDOXIN"/>
    <property type="match status" value="1"/>
</dbReference>
<dbReference type="GO" id="GO:0010181">
    <property type="term" value="F:FMN binding"/>
    <property type="evidence" value="ECO:0007669"/>
    <property type="project" value="InterPro"/>
</dbReference>
<sequence length="197" mass="21844">MVNRLKDRIGPGVYLYPMPLIVVGTMNEERPNYTTVAFCGVVEVQPPMLQISLAKTRLSCKNIEESGYFSVNVPSLDMLRGVDYMGIYSGKTTDKSELFGTFFGESGSVPMIEEAPLNMECKLVRSSEFGGVHVTFVGEVIQTYCAESCLVDGLPDIRKISPVTFSVYDNSYWSIGMHLGKAWNIGIKYTPPREGVE</sequence>
<dbReference type="EMBL" id="LGGH01000006">
    <property type="protein sequence ID" value="KUK68571.1"/>
    <property type="molecule type" value="Genomic_DNA"/>
</dbReference>
<comment type="caution">
    <text evidence="5">The sequence shown here is derived from an EMBL/GenBank/DDBJ whole genome shotgun (WGS) entry which is preliminary data.</text>
</comment>
<dbReference type="SMART" id="SM00903">
    <property type="entry name" value="Flavin_Reduct"/>
    <property type="match status" value="1"/>
</dbReference>
<name>A0A101H1D2_9BACT</name>
<reference evidence="5" key="1">
    <citation type="journal article" date="2015" name="MBio">
        <title>Genome-resolved metagenomic analysis reveals roles for candidate phyla and other microbial community members in biogeochemical transformations in oil reservoirs.</title>
        <authorList>
            <person name="Hu P."/>
            <person name="Tom L."/>
            <person name="Singh A."/>
            <person name="Thomas B.C."/>
            <person name="Baker B.J."/>
            <person name="Piceno Y.M."/>
            <person name="Andersen G.L."/>
            <person name="Banfield J.F."/>
        </authorList>
    </citation>
    <scope>NUCLEOTIDE SEQUENCE [LARGE SCALE GENOMIC DNA]</scope>
    <source>
        <strain evidence="5">46_47</strain>
        <strain evidence="6">46_70</strain>
    </source>
</reference>
<reference evidence="7 8" key="2">
    <citation type="journal article" date="2015" name="MBio">
        <title>Genome-Resolved Metagenomic Analysis Reveals Roles for Candidate Phyla and Other Microbial Community Members in Biogeochemical Transformations in Oil Reservoirs.</title>
        <authorList>
            <person name="Hu P."/>
            <person name="Tom L."/>
            <person name="Singh A."/>
            <person name="Thomas B.C."/>
            <person name="Baker B.J."/>
            <person name="Piceno Y.M."/>
            <person name="Andersen G.L."/>
            <person name="Banfield J.F."/>
        </authorList>
    </citation>
    <scope>NUCLEOTIDE SEQUENCE [LARGE SCALE GENOMIC DNA]</scope>
</reference>
<comment type="cofactor">
    <cofactor evidence="1">
        <name>FMN</name>
        <dbReference type="ChEBI" id="CHEBI:58210"/>
    </cofactor>
</comment>
<evidence type="ECO:0000259" key="4">
    <source>
        <dbReference type="SMART" id="SM00903"/>
    </source>
</evidence>
<accession>A0A101H1D2</accession>
<dbReference type="InterPro" id="IPR002563">
    <property type="entry name" value="Flavin_Rdtase-like_dom"/>
</dbReference>
<organism evidence="5 7">
    <name type="scientific">Mesotoga infera</name>
    <dbReference type="NCBI Taxonomy" id="1236046"/>
    <lineage>
        <taxon>Bacteria</taxon>
        <taxon>Thermotogati</taxon>
        <taxon>Thermotogota</taxon>
        <taxon>Thermotogae</taxon>
        <taxon>Kosmotogales</taxon>
        <taxon>Kosmotogaceae</taxon>
        <taxon>Mesotoga</taxon>
    </lineage>
</organism>
<comment type="similarity">
    <text evidence="3">Belongs to the flavoredoxin family.</text>
</comment>
<dbReference type="EMBL" id="LGGW01000016">
    <property type="protein sequence ID" value="KUK90889.1"/>
    <property type="molecule type" value="Genomic_DNA"/>
</dbReference>